<dbReference type="EMBL" id="JBHTIZ010000011">
    <property type="protein sequence ID" value="MFD0983648.1"/>
    <property type="molecule type" value="Genomic_DNA"/>
</dbReference>
<evidence type="ECO:0000313" key="6">
    <source>
        <dbReference type="Proteomes" id="UP001597051"/>
    </source>
</evidence>
<dbReference type="Pfam" id="PF00132">
    <property type="entry name" value="Hexapep"/>
    <property type="match status" value="1"/>
</dbReference>
<protein>
    <submittedName>
        <fullName evidence="5">Acyltransferase</fullName>
    </submittedName>
</protein>
<dbReference type="PANTHER" id="PTHR23416">
    <property type="entry name" value="SIALIC ACID SYNTHASE-RELATED"/>
    <property type="match status" value="1"/>
</dbReference>
<dbReference type="Proteomes" id="UP001597051">
    <property type="component" value="Unassembled WGS sequence"/>
</dbReference>
<dbReference type="CDD" id="cd04647">
    <property type="entry name" value="LbH_MAT_like"/>
    <property type="match status" value="1"/>
</dbReference>
<keyword evidence="3" id="KW-0677">Repeat</keyword>
<comment type="caution">
    <text evidence="5">The sequence shown here is derived from an EMBL/GenBank/DDBJ whole genome shotgun (WGS) entry which is preliminary data.</text>
</comment>
<evidence type="ECO:0000256" key="4">
    <source>
        <dbReference type="ARBA" id="ARBA00023315"/>
    </source>
</evidence>
<keyword evidence="4 5" id="KW-0012">Acyltransferase</keyword>
<dbReference type="Gene3D" id="2.160.10.10">
    <property type="entry name" value="Hexapeptide repeat proteins"/>
    <property type="match status" value="1"/>
</dbReference>
<dbReference type="RefSeq" id="WP_379754242.1">
    <property type="nucleotide sequence ID" value="NZ_JBHSYB010000012.1"/>
</dbReference>
<evidence type="ECO:0000256" key="2">
    <source>
        <dbReference type="ARBA" id="ARBA00022679"/>
    </source>
</evidence>
<dbReference type="GO" id="GO:0016746">
    <property type="term" value="F:acyltransferase activity"/>
    <property type="evidence" value="ECO:0007669"/>
    <property type="project" value="UniProtKB-KW"/>
</dbReference>
<accession>A0ABW3IZM3</accession>
<proteinExistence type="inferred from homology"/>
<dbReference type="PANTHER" id="PTHR23416:SF23">
    <property type="entry name" value="ACETYLTRANSFERASE C18B11.09C-RELATED"/>
    <property type="match status" value="1"/>
</dbReference>
<keyword evidence="6" id="KW-1185">Reference proteome</keyword>
<dbReference type="InterPro" id="IPR018357">
    <property type="entry name" value="Hexapep_transf_CS"/>
</dbReference>
<dbReference type="PROSITE" id="PS00101">
    <property type="entry name" value="HEXAPEP_TRANSFERASES"/>
    <property type="match status" value="1"/>
</dbReference>
<dbReference type="InterPro" id="IPR001451">
    <property type="entry name" value="Hexapep"/>
</dbReference>
<sequence>MNISIGGKCIIGTNFRMNNRESSNPIGRFHACSIVVGKKGMLTIGSNVGMSSAAIVCQDSIEIGDYVNIGGNVVIYDTNFHSLDSLKRLNRESDVEHTKTTPIKIGNNVFIGAHSTILKGVTIGDNVVIGACSLVSKDIPSNEIWGGNPAKFIKFIN</sequence>
<organism evidence="5 6">
    <name type="scientific">Flavobacterium myungsuense</name>
    <dbReference type="NCBI Taxonomy" id="651823"/>
    <lineage>
        <taxon>Bacteria</taxon>
        <taxon>Pseudomonadati</taxon>
        <taxon>Bacteroidota</taxon>
        <taxon>Flavobacteriia</taxon>
        <taxon>Flavobacteriales</taxon>
        <taxon>Flavobacteriaceae</taxon>
        <taxon>Flavobacterium</taxon>
    </lineage>
</organism>
<dbReference type="SUPFAM" id="SSF51161">
    <property type="entry name" value="Trimeric LpxA-like enzymes"/>
    <property type="match status" value="1"/>
</dbReference>
<keyword evidence="2" id="KW-0808">Transferase</keyword>
<comment type="similarity">
    <text evidence="1">Belongs to the transferase hexapeptide repeat family.</text>
</comment>
<dbReference type="InterPro" id="IPR051159">
    <property type="entry name" value="Hexapeptide_acetyltransf"/>
</dbReference>
<evidence type="ECO:0000313" key="5">
    <source>
        <dbReference type="EMBL" id="MFD0983648.1"/>
    </source>
</evidence>
<name>A0ABW3IZM3_9FLAO</name>
<dbReference type="InterPro" id="IPR011004">
    <property type="entry name" value="Trimer_LpxA-like_sf"/>
</dbReference>
<reference evidence="6" key="1">
    <citation type="journal article" date="2019" name="Int. J. Syst. Evol. Microbiol.">
        <title>The Global Catalogue of Microorganisms (GCM) 10K type strain sequencing project: providing services to taxonomists for standard genome sequencing and annotation.</title>
        <authorList>
            <consortium name="The Broad Institute Genomics Platform"/>
            <consortium name="The Broad Institute Genome Sequencing Center for Infectious Disease"/>
            <person name="Wu L."/>
            <person name="Ma J."/>
        </authorList>
    </citation>
    <scope>NUCLEOTIDE SEQUENCE [LARGE SCALE GENOMIC DNA]</scope>
    <source>
        <strain evidence="6">CECT 7649</strain>
    </source>
</reference>
<evidence type="ECO:0000256" key="3">
    <source>
        <dbReference type="ARBA" id="ARBA00022737"/>
    </source>
</evidence>
<evidence type="ECO:0000256" key="1">
    <source>
        <dbReference type="ARBA" id="ARBA00007274"/>
    </source>
</evidence>
<gene>
    <name evidence="5" type="ORF">ACFQ0S_04065</name>
</gene>